<evidence type="ECO:0000313" key="11">
    <source>
        <dbReference type="EnsemblPlants" id="Kaladp0093s0149.1.v1.1"/>
    </source>
</evidence>
<keyword evidence="8" id="KW-0407">Ion channel</keyword>
<proteinExistence type="inferred from homology"/>
<evidence type="ECO:0000256" key="10">
    <source>
        <dbReference type="SAM" id="Phobius"/>
    </source>
</evidence>
<evidence type="ECO:0000256" key="3">
    <source>
        <dbReference type="ARBA" id="ARBA00022448"/>
    </source>
</evidence>
<keyword evidence="7 10" id="KW-0472">Membrane</keyword>
<dbReference type="AlphaFoldDB" id="A0A7N0UZ22"/>
<evidence type="ECO:0000256" key="1">
    <source>
        <dbReference type="ARBA" id="ARBA00004141"/>
    </source>
</evidence>
<feature type="transmembrane region" description="Helical" evidence="10">
    <location>
        <begin position="159"/>
        <end position="179"/>
    </location>
</feature>
<evidence type="ECO:0008006" key="13">
    <source>
        <dbReference type="Google" id="ProtNLM"/>
    </source>
</evidence>
<dbReference type="Proteomes" id="UP000594263">
    <property type="component" value="Unplaced"/>
</dbReference>
<dbReference type="GO" id="GO:0034220">
    <property type="term" value="P:monoatomic ion transmembrane transport"/>
    <property type="evidence" value="ECO:0007669"/>
    <property type="project" value="UniProtKB-KW"/>
</dbReference>
<evidence type="ECO:0000256" key="6">
    <source>
        <dbReference type="ARBA" id="ARBA00023065"/>
    </source>
</evidence>
<feature type="transmembrane region" description="Helical" evidence="10">
    <location>
        <begin position="76"/>
        <end position="95"/>
    </location>
</feature>
<dbReference type="PANTHER" id="PTHR31086">
    <property type="entry name" value="ALUMINUM-ACTIVATED MALATE TRANSPORTER 10"/>
    <property type="match status" value="1"/>
</dbReference>
<evidence type="ECO:0000256" key="4">
    <source>
        <dbReference type="ARBA" id="ARBA00022692"/>
    </source>
</evidence>
<dbReference type="OMA" id="CACRIDA"/>
<dbReference type="GO" id="GO:0015743">
    <property type="term" value="P:malate transport"/>
    <property type="evidence" value="ECO:0007669"/>
    <property type="project" value="InterPro"/>
</dbReference>
<feature type="transmembrane region" description="Helical" evidence="10">
    <location>
        <begin position="107"/>
        <end position="127"/>
    </location>
</feature>
<sequence length="511" mass="55691">MEMDAASHVKSGPLSLGLMRVKALPEKMATSIVDAAKNARKLGQDDPRRVYHSLKVGLALTAVSLFYYYQPLYDNFGVSAMWAVMTVVVVFEFSVGATLSKGLNRGLATLLAGALGVGAHHLASLSGHVAEPILLGFFVFVLAAVSTFLRFFPKVKARYDYGMLIFILTFALVSVSGFRDDEILELAHKRLTTILIGGAACVFIAICVCPVWAGEDLHKLIALNMEKLGSFLQGFGDAHLNRPSVEEMTDEKASMKGYTSVLTSKNTEDVLANFAKWEPGHGKFLFRHPWAQYLKIGTLNRQCGYRIEALSSYLDSNFLAPEEIKGEIETVCDTLSLECGKALKELSKCIKKMTKPSSVVARHISNAKAAAKTLKSLLKSDLWADMELLDIIPTATAASLLIDMLACTEQIYEAVQELASKANFKAEVEPTVSPEMRKQGQIMEGDKERPNKNKSSKVVDCCADNDDRHHVVINVVDGSEPDVEKKCGIIVGEVAASSSPPPPCNVNIQLA</sequence>
<dbReference type="GO" id="GO:0016020">
    <property type="term" value="C:membrane"/>
    <property type="evidence" value="ECO:0007669"/>
    <property type="project" value="UniProtKB-SubCell"/>
</dbReference>
<keyword evidence="3" id="KW-0813">Transport</keyword>
<evidence type="ECO:0000256" key="9">
    <source>
        <dbReference type="SAM" id="MobiDB-lite"/>
    </source>
</evidence>
<name>A0A7N0UZ22_KALFE</name>
<dbReference type="Pfam" id="PF11744">
    <property type="entry name" value="ALMT"/>
    <property type="match status" value="2"/>
</dbReference>
<protein>
    <recommendedName>
        <fullName evidence="13">Aluminum-activated malate transporter</fullName>
    </recommendedName>
</protein>
<evidence type="ECO:0000313" key="12">
    <source>
        <dbReference type="Proteomes" id="UP000594263"/>
    </source>
</evidence>
<dbReference type="Gramene" id="Kaladp0093s0149.1.v1.1">
    <property type="protein sequence ID" value="Kaladp0093s0149.1.v1.1"/>
    <property type="gene ID" value="Kaladp0093s0149.v1.1"/>
</dbReference>
<accession>A0A7N0UZ22</accession>
<keyword evidence="5 10" id="KW-1133">Transmembrane helix</keyword>
<feature type="transmembrane region" description="Helical" evidence="10">
    <location>
        <begin position="50"/>
        <end position="70"/>
    </location>
</feature>
<keyword evidence="12" id="KW-1185">Reference proteome</keyword>
<feature type="region of interest" description="Disordered" evidence="9">
    <location>
        <begin position="430"/>
        <end position="458"/>
    </location>
</feature>
<evidence type="ECO:0000256" key="5">
    <source>
        <dbReference type="ARBA" id="ARBA00022989"/>
    </source>
</evidence>
<dbReference type="InterPro" id="IPR020966">
    <property type="entry name" value="ALMT"/>
</dbReference>
<keyword evidence="4 10" id="KW-0812">Transmembrane</keyword>
<organism evidence="11 12">
    <name type="scientific">Kalanchoe fedtschenkoi</name>
    <name type="common">Lavender scallops</name>
    <name type="synonym">South American air plant</name>
    <dbReference type="NCBI Taxonomy" id="63787"/>
    <lineage>
        <taxon>Eukaryota</taxon>
        <taxon>Viridiplantae</taxon>
        <taxon>Streptophyta</taxon>
        <taxon>Embryophyta</taxon>
        <taxon>Tracheophyta</taxon>
        <taxon>Spermatophyta</taxon>
        <taxon>Magnoliopsida</taxon>
        <taxon>eudicotyledons</taxon>
        <taxon>Gunneridae</taxon>
        <taxon>Pentapetalae</taxon>
        <taxon>Saxifragales</taxon>
        <taxon>Crassulaceae</taxon>
        <taxon>Kalanchoe</taxon>
    </lineage>
</organism>
<reference evidence="11" key="1">
    <citation type="submission" date="2021-01" db="UniProtKB">
        <authorList>
            <consortium name="EnsemblPlants"/>
        </authorList>
    </citation>
    <scope>IDENTIFICATION</scope>
</reference>
<keyword evidence="6" id="KW-0406">Ion transport</keyword>
<comment type="similarity">
    <text evidence="2">Belongs to the aromatic acid exporter (TC 2.A.85) family.</text>
</comment>
<dbReference type="EnsemblPlants" id="Kaladp0093s0149.1.v1.1">
    <property type="protein sequence ID" value="Kaladp0093s0149.1.v1.1"/>
    <property type="gene ID" value="Kaladp0093s0149.v1.1"/>
</dbReference>
<comment type="subcellular location">
    <subcellularLocation>
        <location evidence="1">Membrane</location>
        <topology evidence="1">Multi-pass membrane protein</topology>
    </subcellularLocation>
</comment>
<feature type="transmembrane region" description="Helical" evidence="10">
    <location>
        <begin position="191"/>
        <end position="213"/>
    </location>
</feature>
<feature type="transmembrane region" description="Helical" evidence="10">
    <location>
        <begin position="133"/>
        <end position="152"/>
    </location>
</feature>
<evidence type="ECO:0000256" key="2">
    <source>
        <dbReference type="ARBA" id="ARBA00007079"/>
    </source>
</evidence>
<evidence type="ECO:0000256" key="7">
    <source>
        <dbReference type="ARBA" id="ARBA00023136"/>
    </source>
</evidence>
<evidence type="ECO:0000256" key="8">
    <source>
        <dbReference type="ARBA" id="ARBA00023303"/>
    </source>
</evidence>